<keyword evidence="1" id="KW-0472">Membrane</keyword>
<reference evidence="2 3" key="1">
    <citation type="journal article" date="2018" name="Mycol. Prog.">
        <title>Coniella lustricola, a new species from submerged detritus.</title>
        <authorList>
            <person name="Raudabaugh D.B."/>
            <person name="Iturriaga T."/>
            <person name="Carver A."/>
            <person name="Mondo S."/>
            <person name="Pangilinan J."/>
            <person name="Lipzen A."/>
            <person name="He G."/>
            <person name="Amirebrahimi M."/>
            <person name="Grigoriev I.V."/>
            <person name="Miller A.N."/>
        </authorList>
    </citation>
    <scope>NUCLEOTIDE SEQUENCE [LARGE SCALE GENOMIC DNA]</scope>
    <source>
        <strain evidence="2 3">B22-T-1</strain>
    </source>
</reference>
<gene>
    <name evidence="2" type="ORF">BD289DRAFT_213360</name>
</gene>
<keyword evidence="1" id="KW-0812">Transmembrane</keyword>
<dbReference type="InParanoid" id="A0A2T3ABQ9"/>
<name>A0A2T3ABQ9_9PEZI</name>
<evidence type="ECO:0000313" key="2">
    <source>
        <dbReference type="EMBL" id="PSR90546.1"/>
    </source>
</evidence>
<feature type="transmembrane region" description="Helical" evidence="1">
    <location>
        <begin position="12"/>
        <end position="31"/>
    </location>
</feature>
<dbReference type="Proteomes" id="UP000241462">
    <property type="component" value="Unassembled WGS sequence"/>
</dbReference>
<evidence type="ECO:0000313" key="3">
    <source>
        <dbReference type="Proteomes" id="UP000241462"/>
    </source>
</evidence>
<dbReference type="EMBL" id="KZ678418">
    <property type="protein sequence ID" value="PSR90546.1"/>
    <property type="molecule type" value="Genomic_DNA"/>
</dbReference>
<keyword evidence="1" id="KW-1133">Transmembrane helix</keyword>
<evidence type="ECO:0000256" key="1">
    <source>
        <dbReference type="SAM" id="Phobius"/>
    </source>
</evidence>
<accession>A0A2T3ABQ9</accession>
<sequence length="92" mass="10378">MPRLHAADTLPFLSLSSSICLATMYLAAQFIPSEYPTWRFFFCFPALCYQVRLGKRVVDRPGCKSDLVETWVASPLSLPPSPLASRVEDHIF</sequence>
<protein>
    <submittedName>
        <fullName evidence="2">Uncharacterized protein</fullName>
    </submittedName>
</protein>
<keyword evidence="3" id="KW-1185">Reference proteome</keyword>
<proteinExistence type="predicted"/>
<organism evidence="2 3">
    <name type="scientific">Coniella lustricola</name>
    <dbReference type="NCBI Taxonomy" id="2025994"/>
    <lineage>
        <taxon>Eukaryota</taxon>
        <taxon>Fungi</taxon>
        <taxon>Dikarya</taxon>
        <taxon>Ascomycota</taxon>
        <taxon>Pezizomycotina</taxon>
        <taxon>Sordariomycetes</taxon>
        <taxon>Sordariomycetidae</taxon>
        <taxon>Diaporthales</taxon>
        <taxon>Schizoparmaceae</taxon>
        <taxon>Coniella</taxon>
    </lineage>
</organism>
<dbReference type="AlphaFoldDB" id="A0A2T3ABQ9"/>